<organism evidence="2 3">
    <name type="scientific">Nocardia cyriacigeorgica (strain GUH-2)</name>
    <dbReference type="NCBI Taxonomy" id="1127134"/>
    <lineage>
        <taxon>Bacteria</taxon>
        <taxon>Bacillati</taxon>
        <taxon>Actinomycetota</taxon>
        <taxon>Actinomycetes</taxon>
        <taxon>Mycobacteriales</taxon>
        <taxon>Nocardiaceae</taxon>
        <taxon>Nocardia</taxon>
    </lineage>
</organism>
<evidence type="ECO:0000313" key="3">
    <source>
        <dbReference type="Proteomes" id="UP000008190"/>
    </source>
</evidence>
<dbReference type="AlphaFoldDB" id="H6R6A1"/>
<dbReference type="KEGG" id="ncy:NOCYR_5241"/>
<name>H6R6A1_NOCCG</name>
<dbReference type="SUPFAM" id="SSF54427">
    <property type="entry name" value="NTF2-like"/>
    <property type="match status" value="1"/>
</dbReference>
<sequence length="155" mass="17188">MSDQPTLDVLTGMYAAEARYLAAGGPGNASFDILAPYFADDVVLHQADALPYGGIWRGHAGLERFFTAMSAVWEVFDFLDQQFLATGSTAVVHTRIQARARATGRELRFPILQTLRLEDARIAEIRPFYWDTHTIADVTRLHPSESDERSSASGK</sequence>
<protein>
    <recommendedName>
        <fullName evidence="1">SnoaL-like domain-containing protein</fullName>
    </recommendedName>
</protein>
<dbReference type="Gene3D" id="3.10.450.50">
    <property type="match status" value="1"/>
</dbReference>
<dbReference type="eggNOG" id="COG3631">
    <property type="taxonomic scope" value="Bacteria"/>
</dbReference>
<dbReference type="OrthoDB" id="3574881at2"/>
<dbReference type="InterPro" id="IPR037401">
    <property type="entry name" value="SnoaL-like"/>
</dbReference>
<accession>H6R6A1</accession>
<dbReference type="STRING" id="1127134.NOCYR_5241"/>
<dbReference type="InterPro" id="IPR032710">
    <property type="entry name" value="NTF2-like_dom_sf"/>
</dbReference>
<proteinExistence type="predicted"/>
<dbReference type="HOGENOM" id="CLU_133309_0_0_11"/>
<evidence type="ECO:0000313" key="2">
    <source>
        <dbReference type="EMBL" id="CCF65991.1"/>
    </source>
</evidence>
<gene>
    <name evidence="2" type="ordered locus">NOCYR_5241</name>
</gene>
<keyword evidence="3" id="KW-1185">Reference proteome</keyword>
<feature type="domain" description="SnoaL-like" evidence="1">
    <location>
        <begin position="30"/>
        <end position="125"/>
    </location>
</feature>
<dbReference type="PANTHER" id="PTHR41252">
    <property type="entry name" value="BLR2505 PROTEIN"/>
    <property type="match status" value="1"/>
</dbReference>
<dbReference type="EMBL" id="FO082843">
    <property type="protein sequence ID" value="CCF65991.1"/>
    <property type="molecule type" value="Genomic_DNA"/>
</dbReference>
<dbReference type="Pfam" id="PF12680">
    <property type="entry name" value="SnoaL_2"/>
    <property type="match status" value="1"/>
</dbReference>
<evidence type="ECO:0000259" key="1">
    <source>
        <dbReference type="Pfam" id="PF12680"/>
    </source>
</evidence>
<dbReference type="RefSeq" id="WP_014353435.1">
    <property type="nucleotide sequence ID" value="NC_016887.1"/>
</dbReference>
<dbReference type="PANTHER" id="PTHR41252:SF1">
    <property type="entry name" value="BLR2505 PROTEIN"/>
    <property type="match status" value="1"/>
</dbReference>
<dbReference type="Proteomes" id="UP000008190">
    <property type="component" value="Chromosome"/>
</dbReference>
<reference evidence="2 3" key="1">
    <citation type="journal article" date="2012" name="J. Bacteriol.">
        <title>Genome sequence of the human- and animal-pathogenic strain Nocardia cyriacigeorgica GUH-2.</title>
        <authorList>
            <person name="Zoropogui A."/>
            <person name="Pujic P."/>
            <person name="Normand P."/>
            <person name="Barbe V."/>
            <person name="Beaman B."/>
            <person name="Beaman L."/>
            <person name="Boiron P."/>
            <person name="Colinon C."/>
            <person name="Deredjian A."/>
            <person name="Graindorge A."/>
            <person name="Mangenot S."/>
            <person name="Nazaret S."/>
            <person name="Neto M."/>
            <person name="Petit S."/>
            <person name="Roche D."/>
            <person name="Vallenet D."/>
            <person name="Rodriguez-Nava V."/>
            <person name="Richard Y."/>
            <person name="Cournoyer B."/>
            <person name="Blaha D."/>
        </authorList>
    </citation>
    <scope>NUCLEOTIDE SEQUENCE [LARGE SCALE GENOMIC DNA]</scope>
    <source>
        <strain evidence="2 3">GUH-2</strain>
    </source>
</reference>